<dbReference type="GO" id="GO:0046872">
    <property type="term" value="F:metal ion binding"/>
    <property type="evidence" value="ECO:0007669"/>
    <property type="project" value="UniProtKB-KW"/>
</dbReference>
<dbReference type="PANTHER" id="PTHR42796">
    <property type="entry name" value="FUMARYLACETOACETATE HYDROLASE DOMAIN-CONTAINING PROTEIN 2A-RELATED"/>
    <property type="match status" value="1"/>
</dbReference>
<sequence>MNQEGIFMTIPTPASPADWTDGLGLARVLHGGGPVVALRRDGVAKARLALVDGQVFDDLPALLEAAEGDPAAIEGGAVIDAPDHRLLSPVGRPGKVICIGQNYLAHVHEGGRATGPAHPDLFPKWHTSLAAPYADVALPPESDQIDYESELAVVIGARARRIAAEDAESVIFGYTAANDVSVRDFQFHTTQRVAGKAWDGLTPVGPVVVPATRLGGARPDLTIKGTLDGEVLQDDRTSSLLFGVPELLAYITTVMTLEPGDLILTGTPSGVGFVREPKVLLRDGSEFEVRIEGIGALRNRFVAEKAV</sequence>
<protein>
    <recommendedName>
        <fullName evidence="3">Fumarylacetoacetase-like C-terminal domain-containing protein</fullName>
    </recommendedName>
</protein>
<dbReference type="Pfam" id="PF01557">
    <property type="entry name" value="FAA_hydrolase"/>
    <property type="match status" value="1"/>
</dbReference>
<dbReference type="Gene3D" id="3.90.850.10">
    <property type="entry name" value="Fumarylacetoacetase-like, C-terminal domain"/>
    <property type="match status" value="1"/>
</dbReference>
<dbReference type="EMBL" id="LMWW01000025">
    <property type="protein sequence ID" value="KUN83300.1"/>
    <property type="molecule type" value="Genomic_DNA"/>
</dbReference>
<comment type="caution">
    <text evidence="4">The sequence shown here is derived from an EMBL/GenBank/DDBJ whole genome shotgun (WGS) entry which is preliminary data.</text>
</comment>
<evidence type="ECO:0000313" key="4">
    <source>
        <dbReference type="EMBL" id="KUN83300.1"/>
    </source>
</evidence>
<organism evidence="4 5">
    <name type="scientific">Streptomyces griseoruber</name>
    <dbReference type="NCBI Taxonomy" id="1943"/>
    <lineage>
        <taxon>Bacteria</taxon>
        <taxon>Bacillati</taxon>
        <taxon>Actinomycetota</taxon>
        <taxon>Actinomycetes</taxon>
        <taxon>Kitasatosporales</taxon>
        <taxon>Streptomycetaceae</taxon>
        <taxon>Streptomyces</taxon>
    </lineage>
</organism>
<gene>
    <name evidence="4" type="ORF">AQJ64_17700</name>
</gene>
<evidence type="ECO:0000313" key="5">
    <source>
        <dbReference type="Proteomes" id="UP000052982"/>
    </source>
</evidence>
<dbReference type="Proteomes" id="UP000052982">
    <property type="component" value="Unassembled WGS sequence"/>
</dbReference>
<evidence type="ECO:0000256" key="1">
    <source>
        <dbReference type="ARBA" id="ARBA00010211"/>
    </source>
</evidence>
<keyword evidence="5" id="KW-1185">Reference proteome</keyword>
<dbReference type="InterPro" id="IPR036663">
    <property type="entry name" value="Fumarylacetoacetase_C_sf"/>
</dbReference>
<accession>A0A101T026</accession>
<dbReference type="GO" id="GO:0016853">
    <property type="term" value="F:isomerase activity"/>
    <property type="evidence" value="ECO:0007669"/>
    <property type="project" value="UniProtKB-ARBA"/>
</dbReference>
<proteinExistence type="inferred from homology"/>
<dbReference type="InterPro" id="IPR011234">
    <property type="entry name" value="Fumarylacetoacetase-like_C"/>
</dbReference>
<dbReference type="STRING" id="1943.AQJ64_17700"/>
<feature type="domain" description="Fumarylacetoacetase-like C-terminal" evidence="3">
    <location>
        <begin position="95"/>
        <end position="301"/>
    </location>
</feature>
<dbReference type="GO" id="GO:0019752">
    <property type="term" value="P:carboxylic acid metabolic process"/>
    <property type="evidence" value="ECO:0007669"/>
    <property type="project" value="UniProtKB-ARBA"/>
</dbReference>
<dbReference type="PANTHER" id="PTHR42796:SF4">
    <property type="entry name" value="FUMARYLACETOACETATE HYDROLASE DOMAIN-CONTAINING PROTEIN 2A"/>
    <property type="match status" value="1"/>
</dbReference>
<dbReference type="InterPro" id="IPR051121">
    <property type="entry name" value="FAH"/>
</dbReference>
<reference evidence="4 5" key="1">
    <citation type="submission" date="2015-10" db="EMBL/GenBank/DDBJ databases">
        <title>Draft genome sequence of Streptomyces griseoruber DSM 40281, type strain for the species Streptomyces griseoruber.</title>
        <authorList>
            <person name="Ruckert C."/>
            <person name="Winkler A."/>
            <person name="Kalinowski J."/>
            <person name="Kampfer P."/>
            <person name="Glaeser S."/>
        </authorList>
    </citation>
    <scope>NUCLEOTIDE SEQUENCE [LARGE SCALE GENOMIC DNA]</scope>
    <source>
        <strain evidence="4 5">DSM 40281</strain>
    </source>
</reference>
<dbReference type="FunFam" id="3.90.850.10:FF:000002">
    <property type="entry name" value="2-hydroxyhepta-2,4-diene-1,7-dioate isomerase"/>
    <property type="match status" value="1"/>
</dbReference>
<comment type="similarity">
    <text evidence="1">Belongs to the FAH family.</text>
</comment>
<dbReference type="AlphaFoldDB" id="A0A101T026"/>
<evidence type="ECO:0000259" key="3">
    <source>
        <dbReference type="Pfam" id="PF01557"/>
    </source>
</evidence>
<name>A0A101T026_9ACTN</name>
<dbReference type="SUPFAM" id="SSF56529">
    <property type="entry name" value="FAH"/>
    <property type="match status" value="1"/>
</dbReference>
<keyword evidence="2" id="KW-0479">Metal-binding</keyword>
<evidence type="ECO:0000256" key="2">
    <source>
        <dbReference type="ARBA" id="ARBA00022723"/>
    </source>
</evidence>